<organism evidence="5 6">
    <name type="scientific">Neoaquamicrobium sediminum</name>
    <dbReference type="NCBI Taxonomy" id="1849104"/>
    <lineage>
        <taxon>Bacteria</taxon>
        <taxon>Pseudomonadati</taxon>
        <taxon>Pseudomonadota</taxon>
        <taxon>Alphaproteobacteria</taxon>
        <taxon>Hyphomicrobiales</taxon>
        <taxon>Phyllobacteriaceae</taxon>
        <taxon>Neoaquamicrobium</taxon>
    </lineage>
</organism>
<evidence type="ECO:0000256" key="2">
    <source>
        <dbReference type="ARBA" id="ARBA00023125"/>
    </source>
</evidence>
<dbReference type="InterPro" id="IPR000524">
    <property type="entry name" value="Tscrpt_reg_HTH_GntR"/>
</dbReference>
<evidence type="ECO:0000259" key="4">
    <source>
        <dbReference type="PROSITE" id="PS50949"/>
    </source>
</evidence>
<accession>A0ABV3WW53</accession>
<evidence type="ECO:0000256" key="3">
    <source>
        <dbReference type="ARBA" id="ARBA00023163"/>
    </source>
</evidence>
<evidence type="ECO:0000313" key="5">
    <source>
        <dbReference type="EMBL" id="MEX4008912.1"/>
    </source>
</evidence>
<dbReference type="EMBL" id="JAZHFV010000005">
    <property type="protein sequence ID" value="MEX4008912.1"/>
    <property type="molecule type" value="Genomic_DNA"/>
</dbReference>
<dbReference type="RefSeq" id="WP_368803883.1">
    <property type="nucleotide sequence ID" value="NZ_JAZHFV010000005.1"/>
</dbReference>
<feature type="domain" description="HTH gntR-type" evidence="4">
    <location>
        <begin position="1"/>
        <end position="67"/>
    </location>
</feature>
<dbReference type="Proteomes" id="UP001559025">
    <property type="component" value="Unassembled WGS sequence"/>
</dbReference>
<dbReference type="PANTHER" id="PTHR43537:SF39">
    <property type="entry name" value="HTH-TYPE TRANSCRIPTIONAL REGULATOR MCBR"/>
    <property type="match status" value="1"/>
</dbReference>
<keyword evidence="3" id="KW-0804">Transcription</keyword>
<dbReference type="PANTHER" id="PTHR43537">
    <property type="entry name" value="TRANSCRIPTIONAL REGULATOR, GNTR FAMILY"/>
    <property type="match status" value="1"/>
</dbReference>
<dbReference type="PROSITE" id="PS50949">
    <property type="entry name" value="HTH_GNTR"/>
    <property type="match status" value="1"/>
</dbReference>
<dbReference type="SMART" id="SM00895">
    <property type="entry name" value="FCD"/>
    <property type="match status" value="1"/>
</dbReference>
<dbReference type="InterPro" id="IPR008920">
    <property type="entry name" value="TF_FadR/GntR_C"/>
</dbReference>
<name>A0ABV3WW53_9HYPH</name>
<dbReference type="SMART" id="SM00345">
    <property type="entry name" value="HTH_GNTR"/>
    <property type="match status" value="1"/>
</dbReference>
<sequence>MLAEEVYSRLRLSLMRAELLPHQRLKVRDLARSMGTSETPVREALVQLARDGAVEIKPRFYIRVQRLSLADYVDIRDIRLELEPMAAERAMSHMRPADLARLEGLHDMLVEAEARRDWRTALEANRAFHFTMFEHARMPTLLQMLERLWMRVGPMLSELYPDARPFYPDVHQHVAILQALKKREAYALRMAVRLDLIEGGRNLLRRLSEMEGGPFSQEAASRPSPPTLALN</sequence>
<evidence type="ECO:0000313" key="6">
    <source>
        <dbReference type="Proteomes" id="UP001559025"/>
    </source>
</evidence>
<keyword evidence="1" id="KW-0805">Transcription regulation</keyword>
<dbReference type="SUPFAM" id="SSF46785">
    <property type="entry name" value="Winged helix' DNA-binding domain"/>
    <property type="match status" value="1"/>
</dbReference>
<dbReference type="Gene3D" id="1.20.120.530">
    <property type="entry name" value="GntR ligand-binding domain-like"/>
    <property type="match status" value="1"/>
</dbReference>
<proteinExistence type="predicted"/>
<dbReference type="Pfam" id="PF00392">
    <property type="entry name" value="GntR"/>
    <property type="match status" value="1"/>
</dbReference>
<protein>
    <submittedName>
        <fullName evidence="5">GntR family transcriptional regulator</fullName>
    </submittedName>
</protein>
<evidence type="ECO:0000256" key="1">
    <source>
        <dbReference type="ARBA" id="ARBA00023015"/>
    </source>
</evidence>
<dbReference type="InterPro" id="IPR036390">
    <property type="entry name" value="WH_DNA-bd_sf"/>
</dbReference>
<dbReference type="InterPro" id="IPR011711">
    <property type="entry name" value="GntR_C"/>
</dbReference>
<gene>
    <name evidence="5" type="ORF">V1479_16505</name>
</gene>
<dbReference type="Pfam" id="PF07729">
    <property type="entry name" value="FCD"/>
    <property type="match status" value="1"/>
</dbReference>
<dbReference type="InterPro" id="IPR036388">
    <property type="entry name" value="WH-like_DNA-bd_sf"/>
</dbReference>
<keyword evidence="2" id="KW-0238">DNA-binding</keyword>
<comment type="caution">
    <text evidence="5">The sequence shown here is derived from an EMBL/GenBank/DDBJ whole genome shotgun (WGS) entry which is preliminary data.</text>
</comment>
<dbReference type="Gene3D" id="1.10.10.10">
    <property type="entry name" value="Winged helix-like DNA-binding domain superfamily/Winged helix DNA-binding domain"/>
    <property type="match status" value="1"/>
</dbReference>
<reference evidence="5 6" key="1">
    <citation type="submission" date="2024-01" db="EMBL/GenBank/DDBJ databases">
        <title>New evidence supports the origin of RcGTA from prophage.</title>
        <authorList>
            <person name="Xu Y."/>
            <person name="Liu B."/>
            <person name="Chen F."/>
        </authorList>
    </citation>
    <scope>NUCLEOTIDE SEQUENCE [LARGE SCALE GENOMIC DNA]</scope>
    <source>
        <strain evidence="5 6">CBW1107-2</strain>
    </source>
</reference>
<keyword evidence="6" id="KW-1185">Reference proteome</keyword>
<dbReference type="SUPFAM" id="SSF48008">
    <property type="entry name" value="GntR ligand-binding domain-like"/>
    <property type="match status" value="1"/>
</dbReference>